<name>A0A1G2APV6_9BACT</name>
<dbReference type="SUPFAM" id="SSF53335">
    <property type="entry name" value="S-adenosyl-L-methionine-dependent methyltransferases"/>
    <property type="match status" value="1"/>
</dbReference>
<reference evidence="2 3" key="1">
    <citation type="journal article" date="2016" name="Nat. Commun.">
        <title>Thousands of microbial genomes shed light on interconnected biogeochemical processes in an aquifer system.</title>
        <authorList>
            <person name="Anantharaman K."/>
            <person name="Brown C.T."/>
            <person name="Hug L.A."/>
            <person name="Sharon I."/>
            <person name="Castelle C.J."/>
            <person name="Probst A.J."/>
            <person name="Thomas B.C."/>
            <person name="Singh A."/>
            <person name="Wilkins M.J."/>
            <person name="Karaoz U."/>
            <person name="Brodie E.L."/>
            <person name="Williams K.H."/>
            <person name="Hubbard S.S."/>
            <person name="Banfield J.F."/>
        </authorList>
    </citation>
    <scope>NUCLEOTIDE SEQUENCE [LARGE SCALE GENOMIC DNA]</scope>
</reference>
<dbReference type="STRING" id="1798540.A3B74_03510"/>
<dbReference type="CDD" id="cd02440">
    <property type="entry name" value="AdoMet_MTases"/>
    <property type="match status" value="1"/>
</dbReference>
<dbReference type="InterPro" id="IPR029063">
    <property type="entry name" value="SAM-dependent_MTases_sf"/>
</dbReference>
<dbReference type="EMBL" id="MHKB01000011">
    <property type="protein sequence ID" value="OGY78933.1"/>
    <property type="molecule type" value="Genomic_DNA"/>
</dbReference>
<dbReference type="PANTHER" id="PTHR43591:SF24">
    <property type="entry name" value="2-METHOXY-6-POLYPRENYL-1,4-BENZOQUINOL METHYLASE, MITOCHONDRIAL"/>
    <property type="match status" value="1"/>
</dbReference>
<feature type="domain" description="Methyltransferase type 11" evidence="1">
    <location>
        <begin position="65"/>
        <end position="155"/>
    </location>
</feature>
<dbReference type="Proteomes" id="UP000177165">
    <property type="component" value="Unassembled WGS sequence"/>
</dbReference>
<dbReference type="AlphaFoldDB" id="A0A1G2APV6"/>
<dbReference type="Gene3D" id="3.40.50.150">
    <property type="entry name" value="Vaccinia Virus protein VP39"/>
    <property type="match status" value="1"/>
</dbReference>
<accession>A0A1G2APV6</accession>
<dbReference type="GO" id="GO:0008757">
    <property type="term" value="F:S-adenosylmethionine-dependent methyltransferase activity"/>
    <property type="evidence" value="ECO:0007669"/>
    <property type="project" value="InterPro"/>
</dbReference>
<dbReference type="InterPro" id="IPR013216">
    <property type="entry name" value="Methyltransf_11"/>
</dbReference>
<dbReference type="PANTHER" id="PTHR43591">
    <property type="entry name" value="METHYLTRANSFERASE"/>
    <property type="match status" value="1"/>
</dbReference>
<evidence type="ECO:0000259" key="1">
    <source>
        <dbReference type="Pfam" id="PF08241"/>
    </source>
</evidence>
<evidence type="ECO:0000313" key="2">
    <source>
        <dbReference type="EMBL" id="OGY78933.1"/>
    </source>
</evidence>
<proteinExistence type="predicted"/>
<protein>
    <recommendedName>
        <fullName evidence="1">Methyltransferase type 11 domain-containing protein</fullName>
    </recommendedName>
</protein>
<organism evidence="2 3">
    <name type="scientific">Candidatus Kerfeldbacteria bacterium RIFCSPHIGHO2_02_FULL_42_14</name>
    <dbReference type="NCBI Taxonomy" id="1798540"/>
    <lineage>
        <taxon>Bacteria</taxon>
        <taxon>Candidatus Kerfeldiibacteriota</taxon>
    </lineage>
</organism>
<evidence type="ECO:0000313" key="3">
    <source>
        <dbReference type="Proteomes" id="UP000177165"/>
    </source>
</evidence>
<dbReference type="Pfam" id="PF08241">
    <property type="entry name" value="Methyltransf_11"/>
    <property type="match status" value="1"/>
</dbReference>
<gene>
    <name evidence="2" type="ORF">A3B74_03510</name>
</gene>
<comment type="caution">
    <text evidence="2">The sequence shown here is derived from an EMBL/GenBank/DDBJ whole genome shotgun (WGS) entry which is preliminary data.</text>
</comment>
<sequence>MEKMPNMENMDDNTNIERIKEKLVEAYNKTAQEYGIARNEKFDAFLEQELKHFIDSVKQIGTRVIDVGSGSGNESMRFKEAGLDPVCVDISPAMVEECKKKGLDAHVMDFYRLNFPDESFAGSWMSFSLLHVPKSESESVIKEINRILVKNGIYYVSLFEGEGEGFRKEDVKKFGAERYFSYYKQDELERILLPYFEIAKTERLDISPRPTISFECVKKISS</sequence>